<sequence length="77" mass="9310">MSQGLSLFHWNCCCILQKIDEHVEREILNHKSLKAPQYHRIQRGSERFEAKKNKTMIFDRFARPWRFVRISLVRAPI</sequence>
<dbReference type="Proteomes" id="UP001055879">
    <property type="component" value="Linkage Group LG01"/>
</dbReference>
<evidence type="ECO:0000313" key="1">
    <source>
        <dbReference type="EMBL" id="KAI3770275.1"/>
    </source>
</evidence>
<protein>
    <submittedName>
        <fullName evidence="1">Uncharacterized protein</fullName>
    </submittedName>
</protein>
<organism evidence="1 2">
    <name type="scientific">Arctium lappa</name>
    <name type="common">Greater burdock</name>
    <name type="synonym">Lappa major</name>
    <dbReference type="NCBI Taxonomy" id="4217"/>
    <lineage>
        <taxon>Eukaryota</taxon>
        <taxon>Viridiplantae</taxon>
        <taxon>Streptophyta</taxon>
        <taxon>Embryophyta</taxon>
        <taxon>Tracheophyta</taxon>
        <taxon>Spermatophyta</taxon>
        <taxon>Magnoliopsida</taxon>
        <taxon>eudicotyledons</taxon>
        <taxon>Gunneridae</taxon>
        <taxon>Pentapetalae</taxon>
        <taxon>asterids</taxon>
        <taxon>campanulids</taxon>
        <taxon>Asterales</taxon>
        <taxon>Asteraceae</taxon>
        <taxon>Carduoideae</taxon>
        <taxon>Cardueae</taxon>
        <taxon>Arctiinae</taxon>
        <taxon>Arctium</taxon>
    </lineage>
</organism>
<dbReference type="EMBL" id="CM042047">
    <property type="protein sequence ID" value="KAI3770275.1"/>
    <property type="molecule type" value="Genomic_DNA"/>
</dbReference>
<evidence type="ECO:0000313" key="2">
    <source>
        <dbReference type="Proteomes" id="UP001055879"/>
    </source>
</evidence>
<accession>A0ACB9FHH1</accession>
<gene>
    <name evidence="1" type="ORF">L6452_01402</name>
</gene>
<comment type="caution">
    <text evidence="1">The sequence shown here is derived from an EMBL/GenBank/DDBJ whole genome shotgun (WGS) entry which is preliminary data.</text>
</comment>
<keyword evidence="2" id="KW-1185">Reference proteome</keyword>
<reference evidence="1 2" key="2">
    <citation type="journal article" date="2022" name="Mol. Ecol. Resour.">
        <title>The genomes of chicory, endive, great burdock and yacon provide insights into Asteraceae paleo-polyploidization history and plant inulin production.</title>
        <authorList>
            <person name="Fan W."/>
            <person name="Wang S."/>
            <person name="Wang H."/>
            <person name="Wang A."/>
            <person name="Jiang F."/>
            <person name="Liu H."/>
            <person name="Zhao H."/>
            <person name="Xu D."/>
            <person name="Zhang Y."/>
        </authorList>
    </citation>
    <scope>NUCLEOTIDE SEQUENCE [LARGE SCALE GENOMIC DNA]</scope>
    <source>
        <strain evidence="2">cv. Niubang</strain>
    </source>
</reference>
<reference evidence="2" key="1">
    <citation type="journal article" date="2022" name="Mol. Ecol. Resour.">
        <title>The genomes of chicory, endive, great burdock and yacon provide insights into Asteraceae palaeo-polyploidization history and plant inulin production.</title>
        <authorList>
            <person name="Fan W."/>
            <person name="Wang S."/>
            <person name="Wang H."/>
            <person name="Wang A."/>
            <person name="Jiang F."/>
            <person name="Liu H."/>
            <person name="Zhao H."/>
            <person name="Xu D."/>
            <person name="Zhang Y."/>
        </authorList>
    </citation>
    <scope>NUCLEOTIDE SEQUENCE [LARGE SCALE GENOMIC DNA]</scope>
    <source>
        <strain evidence="2">cv. Niubang</strain>
    </source>
</reference>
<proteinExistence type="predicted"/>
<name>A0ACB9FHH1_ARCLA</name>